<reference evidence="1" key="1">
    <citation type="submission" date="2018-05" db="EMBL/GenBank/DDBJ databases">
        <authorList>
            <person name="Lanie J.A."/>
            <person name="Ng W.-L."/>
            <person name="Kazmierczak K.M."/>
            <person name="Andrzejewski T.M."/>
            <person name="Davidsen T.M."/>
            <person name="Wayne K.J."/>
            <person name="Tettelin H."/>
            <person name="Glass J.I."/>
            <person name="Rusch D."/>
            <person name="Podicherti R."/>
            <person name="Tsui H.-C.T."/>
            <person name="Winkler M.E."/>
        </authorList>
    </citation>
    <scope>NUCLEOTIDE SEQUENCE</scope>
</reference>
<gene>
    <name evidence="1" type="ORF">METZ01_LOCUS473076</name>
</gene>
<evidence type="ECO:0000313" key="1">
    <source>
        <dbReference type="EMBL" id="SVE20222.1"/>
    </source>
</evidence>
<name>A0A383BJZ1_9ZZZZ</name>
<proteinExistence type="predicted"/>
<accession>A0A383BJZ1</accession>
<dbReference type="AlphaFoldDB" id="A0A383BJZ1"/>
<dbReference type="EMBL" id="UINC01201057">
    <property type="protein sequence ID" value="SVE20222.1"/>
    <property type="molecule type" value="Genomic_DNA"/>
</dbReference>
<organism evidence="1">
    <name type="scientific">marine metagenome</name>
    <dbReference type="NCBI Taxonomy" id="408172"/>
    <lineage>
        <taxon>unclassified sequences</taxon>
        <taxon>metagenomes</taxon>
        <taxon>ecological metagenomes</taxon>
    </lineage>
</organism>
<sequence length="54" mass="6015">MHFLASRIELVGPFQLDTTLIKQVGQDAVGNGRPNLGLDVITDKLFLMIFPLNF</sequence>
<feature type="non-terminal residue" evidence="1">
    <location>
        <position position="54"/>
    </location>
</feature>
<protein>
    <submittedName>
        <fullName evidence="1">Uncharacterized protein</fullName>
    </submittedName>
</protein>